<dbReference type="GeneID" id="69035818"/>
<evidence type="ECO:0000256" key="4">
    <source>
        <dbReference type="ARBA" id="ARBA00023128"/>
    </source>
</evidence>
<dbReference type="RefSeq" id="XP_045289746.1">
    <property type="nucleotide sequence ID" value="XM_045429851.1"/>
</dbReference>
<feature type="chain" id="PRO_5002899689" description="Prokaryotic-type class I peptide chain release factors domain-containing protein" evidence="6">
    <location>
        <begin position="24"/>
        <end position="385"/>
    </location>
</feature>
<evidence type="ECO:0000256" key="2">
    <source>
        <dbReference type="ARBA" id="ARBA00010835"/>
    </source>
</evidence>
<dbReference type="Pfam" id="PF00472">
    <property type="entry name" value="RF-1"/>
    <property type="match status" value="1"/>
</dbReference>
<dbReference type="AlphaFoldDB" id="C0NHI0"/>
<dbReference type="InParanoid" id="C0NHI0"/>
<feature type="signal peptide" evidence="6">
    <location>
        <begin position="1"/>
        <end position="23"/>
    </location>
</feature>
<keyword evidence="6" id="KW-0732">Signal</keyword>
<keyword evidence="4" id="KW-0496">Mitochondrion</keyword>
<evidence type="ECO:0000256" key="6">
    <source>
        <dbReference type="SAM" id="SignalP"/>
    </source>
</evidence>
<dbReference type="GO" id="GO:0032543">
    <property type="term" value="P:mitochondrial translation"/>
    <property type="evidence" value="ECO:0007669"/>
    <property type="project" value="UniProtKB-ARBA"/>
</dbReference>
<dbReference type="InterPro" id="IPR045853">
    <property type="entry name" value="Pep_chain_release_fac_I_sf"/>
</dbReference>
<dbReference type="PANTHER" id="PTHR46203:SF1">
    <property type="entry name" value="MITOCHONDRIAL TRANSLATION RELEASE FACTOR IN RESCUE"/>
    <property type="match status" value="1"/>
</dbReference>
<keyword evidence="3" id="KW-0809">Transit peptide</keyword>
<feature type="compositionally biased region" description="Acidic residues" evidence="5">
    <location>
        <begin position="168"/>
        <end position="177"/>
    </location>
</feature>
<dbReference type="HOGENOM" id="CLU_717582_0_0_1"/>
<evidence type="ECO:0000256" key="3">
    <source>
        <dbReference type="ARBA" id="ARBA00022946"/>
    </source>
</evidence>
<evidence type="ECO:0000259" key="7">
    <source>
        <dbReference type="Pfam" id="PF00472"/>
    </source>
</evidence>
<evidence type="ECO:0000256" key="5">
    <source>
        <dbReference type="SAM" id="MobiDB-lite"/>
    </source>
</evidence>
<feature type="region of interest" description="Disordered" evidence="5">
    <location>
        <begin position="118"/>
        <end position="193"/>
    </location>
</feature>
<evidence type="ECO:0000313" key="9">
    <source>
        <dbReference type="Proteomes" id="UP000001631"/>
    </source>
</evidence>
<gene>
    <name evidence="8" type="ORF">HCBG_02802</name>
</gene>
<dbReference type="STRING" id="447093.C0NHI0"/>
<dbReference type="GO" id="GO:0005739">
    <property type="term" value="C:mitochondrion"/>
    <property type="evidence" value="ECO:0007669"/>
    <property type="project" value="UniProtKB-SubCell"/>
</dbReference>
<feature type="compositionally biased region" description="Basic and acidic residues" evidence="5">
    <location>
        <begin position="118"/>
        <end position="127"/>
    </location>
</feature>
<feature type="compositionally biased region" description="Basic and acidic residues" evidence="5">
    <location>
        <begin position="178"/>
        <end position="192"/>
    </location>
</feature>
<evidence type="ECO:0000313" key="8">
    <source>
        <dbReference type="EMBL" id="EEH09265.1"/>
    </source>
</evidence>
<feature type="compositionally biased region" description="Basic and acidic residues" evidence="5">
    <location>
        <begin position="146"/>
        <end position="167"/>
    </location>
</feature>
<dbReference type="Gene3D" id="3.30.160.20">
    <property type="match status" value="1"/>
</dbReference>
<feature type="region of interest" description="Disordered" evidence="5">
    <location>
        <begin position="208"/>
        <end position="240"/>
    </location>
</feature>
<dbReference type="SUPFAM" id="SSF75620">
    <property type="entry name" value="Release factor"/>
    <property type="match status" value="1"/>
</dbReference>
<dbReference type="EMBL" id="GG663365">
    <property type="protein sequence ID" value="EEH09265.1"/>
    <property type="molecule type" value="Genomic_DNA"/>
</dbReference>
<keyword evidence="9" id="KW-1185">Reference proteome</keyword>
<comment type="subcellular location">
    <subcellularLocation>
        <location evidence="1">Mitochondrion</location>
    </subcellularLocation>
</comment>
<feature type="domain" description="Prokaryotic-type class I peptide chain release factors" evidence="7">
    <location>
        <begin position="64"/>
        <end position="146"/>
    </location>
</feature>
<protein>
    <recommendedName>
        <fullName evidence="7">Prokaryotic-type class I peptide chain release factors domain-containing protein</fullName>
    </recommendedName>
</protein>
<dbReference type="GO" id="GO:0003747">
    <property type="term" value="F:translation release factor activity"/>
    <property type="evidence" value="ECO:0007669"/>
    <property type="project" value="InterPro"/>
</dbReference>
<proteinExistence type="inferred from homology"/>
<dbReference type="PANTHER" id="PTHR46203">
    <property type="entry name" value="PROBABLE PEPTIDE CHAIN RELEASE FACTOR C12ORF65"/>
    <property type="match status" value="1"/>
</dbReference>
<dbReference type="InterPro" id="IPR000352">
    <property type="entry name" value="Pep_chain_release_fac_I"/>
</dbReference>
<reference evidence="8" key="1">
    <citation type="submission" date="2009-02" db="EMBL/GenBank/DDBJ databases">
        <title>The Genome Sequence of Ajellomyces capsulatus strain G186AR.</title>
        <authorList>
            <consortium name="The Broad Institute Genome Sequencing Platform"/>
            <person name="Champion M."/>
            <person name="Cuomo C."/>
            <person name="Ma L.-J."/>
            <person name="Henn M.R."/>
            <person name="Sil A."/>
            <person name="Goldman B."/>
            <person name="Young S.K."/>
            <person name="Kodira C.D."/>
            <person name="Zeng Q."/>
            <person name="Koehrsen M."/>
            <person name="Alvarado L."/>
            <person name="Berlin A."/>
            <person name="Borenstein D."/>
            <person name="Chen Z."/>
            <person name="Engels R."/>
            <person name="Freedman E."/>
            <person name="Gellesch M."/>
            <person name="Goldberg J."/>
            <person name="Griggs A."/>
            <person name="Gujja S."/>
            <person name="Heiman D."/>
            <person name="Hepburn T."/>
            <person name="Howarth C."/>
            <person name="Jen D."/>
            <person name="Larson L."/>
            <person name="Lewis B."/>
            <person name="Mehta T."/>
            <person name="Park D."/>
            <person name="Pearson M."/>
            <person name="Roberts A."/>
            <person name="Saif S."/>
            <person name="Shea T."/>
            <person name="Shenoy N."/>
            <person name="Sisk P."/>
            <person name="Stolte C."/>
            <person name="Sykes S."/>
            <person name="Walk T."/>
            <person name="White J."/>
            <person name="Yandava C."/>
            <person name="Klein B."/>
            <person name="McEwen J.G."/>
            <person name="Puccia R."/>
            <person name="Goldman G.H."/>
            <person name="Felipe M.S."/>
            <person name="Nino-Vega G."/>
            <person name="San-Blas G."/>
            <person name="Taylor J."/>
            <person name="Mendoza L."/>
            <person name="Galagan J."/>
            <person name="Nusbaum C."/>
            <person name="Birren B."/>
        </authorList>
    </citation>
    <scope>NUCLEOTIDE SEQUENCE</scope>
    <source>
        <strain evidence="8">G186AR</strain>
    </source>
</reference>
<dbReference type="VEuPathDB" id="FungiDB:I7I50_10144"/>
<dbReference type="InterPro" id="IPR052405">
    <property type="entry name" value="Mito_Transl_Release_Factor"/>
</dbReference>
<feature type="compositionally biased region" description="Basic residues" evidence="5">
    <location>
        <begin position="128"/>
        <end position="145"/>
    </location>
</feature>
<evidence type="ECO:0000256" key="1">
    <source>
        <dbReference type="ARBA" id="ARBA00004173"/>
    </source>
</evidence>
<sequence length="385" mass="43160">MATPNWLTEGVFTLLSVIREANATPAQTGPVRSHRQLSERNGPWRTGNFGHWGFQNKICSYILGKSRQSINKTNSAVQLIHKPTGIVVKSQATRSRTQNQKIAMGILAEKVELQLKGEQSRAAIKAETKKKKKASREKKARRKYRRLEEEKRKLGVEAEEGKEKGSEEVDSTESDEPVDGHEGENPDRKESGFGKVWTIDHFSQKSHLPFPSFQQGRAGQGRAPKGQYLKSGETGDNSQSRHRCYGAIRLLMCGVTIGGSTWHVELLVALTMSKPHWILSRLVFQSKETYEATDLKYTYVYSLIKSPVIKIQMKYKNVTGRHEKWIPVHVGTVSTYVTPHDQSIKLTCGTPYSGGTTKTCSACGATWSTSPRSPEDWRMAYTAYA</sequence>
<organism evidence="8 9">
    <name type="scientific">Ajellomyces capsulatus (strain G186AR / H82 / ATCC MYA-2454 / RMSCC 2432)</name>
    <name type="common">Darling's disease fungus</name>
    <name type="synonym">Histoplasma capsulatum</name>
    <dbReference type="NCBI Taxonomy" id="447093"/>
    <lineage>
        <taxon>Eukaryota</taxon>
        <taxon>Fungi</taxon>
        <taxon>Dikarya</taxon>
        <taxon>Ascomycota</taxon>
        <taxon>Pezizomycotina</taxon>
        <taxon>Eurotiomycetes</taxon>
        <taxon>Eurotiomycetidae</taxon>
        <taxon>Onygenales</taxon>
        <taxon>Ajellomycetaceae</taxon>
        <taxon>Histoplasma</taxon>
    </lineage>
</organism>
<name>C0NHI0_AJECG</name>
<accession>C0NHI0</accession>
<comment type="similarity">
    <text evidence="2">Belongs to the prokaryotic/mitochondrial release factor family.</text>
</comment>
<dbReference type="Proteomes" id="UP000001631">
    <property type="component" value="Unassembled WGS sequence"/>
</dbReference>